<keyword evidence="3" id="KW-1185">Reference proteome</keyword>
<dbReference type="EMBL" id="CP049740">
    <property type="protein sequence ID" value="QII82465.1"/>
    <property type="molecule type" value="Genomic_DNA"/>
</dbReference>
<dbReference type="RefSeq" id="WP_166162757.1">
    <property type="nucleotide sequence ID" value="NZ_CP049740.1"/>
</dbReference>
<name>A0A6G7KB38_9LACT</name>
<evidence type="ECO:0000259" key="1">
    <source>
        <dbReference type="Pfam" id="PF07872"/>
    </source>
</evidence>
<proteinExistence type="predicted"/>
<accession>A0A6G7KB38</accession>
<dbReference type="Proteomes" id="UP000501451">
    <property type="component" value="Chromosome"/>
</dbReference>
<feature type="domain" description="DUF1659" evidence="1">
    <location>
        <begin position="3"/>
        <end position="62"/>
    </location>
</feature>
<protein>
    <recommendedName>
        <fullName evidence="1">DUF1659 domain-containing protein</fullName>
    </recommendedName>
</protein>
<gene>
    <name evidence="2" type="ORF">G7057_08470</name>
</gene>
<sequence length="68" mass="8042">MIKQWEEANLELYFNDFENEKEVKQRFSNLKENVSEQQIGDFQAAVASLVDLPDMHAVVTEKHRYLRA</sequence>
<reference evidence="2 3" key="1">
    <citation type="journal article" date="2017" name="Int. J. Syst. Evol. Microbiol.">
        <title>Jeotgalibaca porci sp. nov. and Jeotgalibaca arthritidis sp. nov., isolated from pigs, and emended description of the genus Jeotgalibaca.</title>
        <authorList>
            <person name="Zamora L."/>
            <person name="Perez-Sancho M."/>
            <person name="Dominguez L."/>
            <person name="Fernandez-Garayzabal J.F."/>
            <person name="Vela A.I."/>
        </authorList>
    </citation>
    <scope>NUCLEOTIDE SEQUENCE [LARGE SCALE GENOMIC DNA]</scope>
    <source>
        <strain evidence="2 3">CECT 9157</strain>
    </source>
</reference>
<dbReference type="InterPro" id="IPR012454">
    <property type="entry name" value="DUF1659"/>
</dbReference>
<dbReference type="KEGG" id="jar:G7057_08470"/>
<organism evidence="2 3">
    <name type="scientific">Jeotgalibaca arthritidis</name>
    <dbReference type="NCBI Taxonomy" id="1868794"/>
    <lineage>
        <taxon>Bacteria</taxon>
        <taxon>Bacillati</taxon>
        <taxon>Bacillota</taxon>
        <taxon>Bacilli</taxon>
        <taxon>Lactobacillales</taxon>
        <taxon>Carnobacteriaceae</taxon>
        <taxon>Jeotgalibaca</taxon>
    </lineage>
</organism>
<evidence type="ECO:0000313" key="3">
    <source>
        <dbReference type="Proteomes" id="UP000501451"/>
    </source>
</evidence>
<evidence type="ECO:0000313" key="2">
    <source>
        <dbReference type="EMBL" id="QII82465.1"/>
    </source>
</evidence>
<dbReference type="Pfam" id="PF07872">
    <property type="entry name" value="DUF1659"/>
    <property type="match status" value="1"/>
</dbReference>
<dbReference type="AlphaFoldDB" id="A0A6G7KB38"/>